<reference evidence="2 3" key="1">
    <citation type="submission" date="2020-08" db="EMBL/GenBank/DDBJ databases">
        <title>Genomic Encyclopedia of Type Strains, Phase III (KMG-III): the genomes of soil and plant-associated and newly described type strains.</title>
        <authorList>
            <person name="Whitman W."/>
        </authorList>
    </citation>
    <scope>NUCLEOTIDE SEQUENCE [LARGE SCALE GENOMIC DNA]</scope>
    <source>
        <strain evidence="2 3">CECT 8960</strain>
    </source>
</reference>
<sequence length="157" mass="17306">MARPELLAELDDTILVEFSHFTLQEVPMLRVADSGQSTEGRRSAPGPGGVVFRSRASDHYPSVRIELWTARPEPAGGTWDTTEEATTNLAGEVRLKSIAASMSDNAISLPQSGEYGVIVYVRDDPRVDELEEGSFAETAERWLVQLWPRESSSTANR</sequence>
<name>A0A7W7QBJ9_9PSEU</name>
<evidence type="ECO:0000256" key="1">
    <source>
        <dbReference type="SAM" id="MobiDB-lite"/>
    </source>
</evidence>
<dbReference type="AlphaFoldDB" id="A0A7W7QBJ9"/>
<dbReference type="RefSeq" id="WP_184814598.1">
    <property type="nucleotide sequence ID" value="NZ_JACHJQ010000007.1"/>
</dbReference>
<proteinExistence type="predicted"/>
<evidence type="ECO:0000313" key="3">
    <source>
        <dbReference type="Proteomes" id="UP000520767"/>
    </source>
</evidence>
<protein>
    <submittedName>
        <fullName evidence="2">Uncharacterized protein</fullName>
    </submittedName>
</protein>
<comment type="caution">
    <text evidence="2">The sequence shown here is derived from an EMBL/GenBank/DDBJ whole genome shotgun (WGS) entry which is preliminary data.</text>
</comment>
<dbReference type="EMBL" id="JACHJQ010000007">
    <property type="protein sequence ID" value="MBB4910569.1"/>
    <property type="molecule type" value="Genomic_DNA"/>
</dbReference>
<gene>
    <name evidence="2" type="ORF">FHR82_006827</name>
</gene>
<organism evidence="2 3">
    <name type="scientific">Actinophytocola algeriensis</name>
    <dbReference type="NCBI Taxonomy" id="1768010"/>
    <lineage>
        <taxon>Bacteria</taxon>
        <taxon>Bacillati</taxon>
        <taxon>Actinomycetota</taxon>
        <taxon>Actinomycetes</taxon>
        <taxon>Pseudonocardiales</taxon>
        <taxon>Pseudonocardiaceae</taxon>
    </lineage>
</organism>
<dbReference type="Proteomes" id="UP000520767">
    <property type="component" value="Unassembled WGS sequence"/>
</dbReference>
<feature type="region of interest" description="Disordered" evidence="1">
    <location>
        <begin position="33"/>
        <end position="55"/>
    </location>
</feature>
<keyword evidence="3" id="KW-1185">Reference proteome</keyword>
<evidence type="ECO:0000313" key="2">
    <source>
        <dbReference type="EMBL" id="MBB4910569.1"/>
    </source>
</evidence>
<accession>A0A7W7QBJ9</accession>